<feature type="transmembrane region" description="Helical" evidence="2">
    <location>
        <begin position="553"/>
        <end position="572"/>
    </location>
</feature>
<accession>A0ABU8MLR9</accession>
<feature type="transmembrane region" description="Helical" evidence="2">
    <location>
        <begin position="488"/>
        <end position="507"/>
    </location>
</feature>
<organism evidence="3 4">
    <name type="scientific">Actinomycetospora aurantiaca</name>
    <dbReference type="NCBI Taxonomy" id="3129233"/>
    <lineage>
        <taxon>Bacteria</taxon>
        <taxon>Bacillati</taxon>
        <taxon>Actinomycetota</taxon>
        <taxon>Actinomycetes</taxon>
        <taxon>Pseudonocardiales</taxon>
        <taxon>Pseudonocardiaceae</taxon>
        <taxon>Actinomycetospora</taxon>
    </lineage>
</organism>
<proteinExistence type="predicted"/>
<evidence type="ECO:0000256" key="1">
    <source>
        <dbReference type="SAM" id="MobiDB-lite"/>
    </source>
</evidence>
<protein>
    <submittedName>
        <fullName evidence="3">Uncharacterized protein</fullName>
    </submittedName>
</protein>
<keyword evidence="2" id="KW-1133">Transmembrane helix</keyword>
<evidence type="ECO:0000313" key="3">
    <source>
        <dbReference type="EMBL" id="MEJ2868254.1"/>
    </source>
</evidence>
<keyword evidence="2" id="KW-0812">Transmembrane</keyword>
<feature type="transmembrane region" description="Helical" evidence="2">
    <location>
        <begin position="95"/>
        <end position="117"/>
    </location>
</feature>
<feature type="transmembrane region" description="Helical" evidence="2">
    <location>
        <begin position="431"/>
        <end position="455"/>
    </location>
</feature>
<feature type="transmembrane region" description="Helical" evidence="2">
    <location>
        <begin position="137"/>
        <end position="162"/>
    </location>
</feature>
<feature type="transmembrane region" description="Helical" evidence="2">
    <location>
        <begin position="356"/>
        <end position="377"/>
    </location>
</feature>
<name>A0ABU8MLR9_9PSEU</name>
<reference evidence="3 4" key="1">
    <citation type="submission" date="2024-03" db="EMBL/GenBank/DDBJ databases">
        <title>Actinomycetospora sp. OC33-EN08, a novel actinomycete isolated from wild orchid (Aerides multiflora).</title>
        <authorList>
            <person name="Suriyachadkun C."/>
        </authorList>
    </citation>
    <scope>NUCLEOTIDE SEQUENCE [LARGE SCALE GENOMIC DNA]</scope>
    <source>
        <strain evidence="3 4">OC33-EN08</strain>
    </source>
</reference>
<feature type="transmembrane region" description="Helical" evidence="2">
    <location>
        <begin position="289"/>
        <end position="306"/>
    </location>
</feature>
<feature type="transmembrane region" description="Helical" evidence="2">
    <location>
        <begin position="389"/>
        <end position="411"/>
    </location>
</feature>
<keyword evidence="4" id="KW-1185">Reference proteome</keyword>
<dbReference type="Proteomes" id="UP001385809">
    <property type="component" value="Unassembled WGS sequence"/>
</dbReference>
<sequence>MTASRAEPRPSPPGPADVRDDRSGAGPAARVWWIAAALVVLAAALRITVAVVAPGPIGAPTRAAGVLAPIVALVAALAPGLATRRARRRPGVASLAAPAALGVLGVGALLVDLTLLTDPVSAARPDLLPSGTAVLPATVAALLVAADLALVLAAVVAGLGLVRTGRAAGRSVFGTHPPGTLVRPGSGALLAAVGLVAAPFTVVGSVTGFAPHAVPDTAPPAGIGAALLALTLVVVALAPGVRPAEPAAGDADAETGMRVRRAIHTALGAGALATAAPIVAASVARDGLAVSPGAVLVVAGGLLLIGMPARTAVIRSRAAGVAALLTAGVALFGALLPTTVLSGVPSGSTAPVDTGTGILLLPAAAVLAVPALLVVVGTPRLVVRARPTLSVAWLTVPFAAGPALDLVLAALDSAAPAATPFGPSPFPTPGAYVGPGGWAVVAALVLAVLTAVLAVGAGFAERRDVGASAPLGARPADGTDTVEPDPTMLPMCALAAVLAVPGFGGPLARDALAANAAGGVWQNPGAAAWGALAGVVGVAIAVLLAPRARPARALALLGAAGALLVVRLSALVLTPPRPGESVGIGTWAAIVCLLVTLGAAVVSVVEVRSRAREQSSAGA</sequence>
<feature type="transmembrane region" description="Helical" evidence="2">
    <location>
        <begin position="262"/>
        <end position="283"/>
    </location>
</feature>
<gene>
    <name evidence="3" type="ORF">WCD74_10785</name>
</gene>
<dbReference type="RefSeq" id="WP_337694865.1">
    <property type="nucleotide sequence ID" value="NZ_JBBEGN010000004.1"/>
</dbReference>
<feature type="transmembrane region" description="Helical" evidence="2">
    <location>
        <begin position="318"/>
        <end position="336"/>
    </location>
</feature>
<comment type="caution">
    <text evidence="3">The sequence shown here is derived from an EMBL/GenBank/DDBJ whole genome shotgun (WGS) entry which is preliminary data.</text>
</comment>
<feature type="region of interest" description="Disordered" evidence="1">
    <location>
        <begin position="1"/>
        <end position="23"/>
    </location>
</feature>
<feature type="transmembrane region" description="Helical" evidence="2">
    <location>
        <begin position="31"/>
        <end position="57"/>
    </location>
</feature>
<keyword evidence="2" id="KW-0472">Membrane</keyword>
<dbReference type="EMBL" id="JBBEGN010000004">
    <property type="protein sequence ID" value="MEJ2868254.1"/>
    <property type="molecule type" value="Genomic_DNA"/>
</dbReference>
<feature type="transmembrane region" description="Helical" evidence="2">
    <location>
        <begin position="584"/>
        <end position="605"/>
    </location>
</feature>
<evidence type="ECO:0000313" key="4">
    <source>
        <dbReference type="Proteomes" id="UP001385809"/>
    </source>
</evidence>
<feature type="transmembrane region" description="Helical" evidence="2">
    <location>
        <begin position="527"/>
        <end position="546"/>
    </location>
</feature>
<evidence type="ECO:0000256" key="2">
    <source>
        <dbReference type="SAM" id="Phobius"/>
    </source>
</evidence>
<feature type="transmembrane region" description="Helical" evidence="2">
    <location>
        <begin position="63"/>
        <end position="83"/>
    </location>
</feature>
<feature type="transmembrane region" description="Helical" evidence="2">
    <location>
        <begin position="221"/>
        <end position="241"/>
    </location>
</feature>
<feature type="transmembrane region" description="Helical" evidence="2">
    <location>
        <begin position="188"/>
        <end position="209"/>
    </location>
</feature>